<dbReference type="PROSITE" id="PS50885">
    <property type="entry name" value="HAMP"/>
    <property type="match status" value="1"/>
</dbReference>
<dbReference type="EMBL" id="ARYM01000008">
    <property type="protein sequence ID" value="KCZ98893.1"/>
    <property type="molecule type" value="Genomic_DNA"/>
</dbReference>
<keyword evidence="15" id="KW-1185">Reference proteome</keyword>
<protein>
    <recommendedName>
        <fullName evidence="3">histidine kinase</fullName>
        <ecNumber evidence="3">2.7.13.3</ecNumber>
    </recommendedName>
</protein>
<proteinExistence type="predicted"/>
<evidence type="ECO:0000256" key="5">
    <source>
        <dbReference type="ARBA" id="ARBA00022679"/>
    </source>
</evidence>
<dbReference type="PATRIC" id="fig|1280954.3.peg.1690"/>
<keyword evidence="4" id="KW-0597">Phosphoprotein</keyword>
<dbReference type="SMART" id="SM00387">
    <property type="entry name" value="HATPase_c"/>
    <property type="match status" value="1"/>
</dbReference>
<dbReference type="Pfam" id="PF00512">
    <property type="entry name" value="HisKA"/>
    <property type="match status" value="1"/>
</dbReference>
<evidence type="ECO:0000313" key="15">
    <source>
        <dbReference type="Proteomes" id="UP000027100"/>
    </source>
</evidence>
<dbReference type="eggNOG" id="COG2972">
    <property type="taxonomic scope" value="Bacteria"/>
</dbReference>
<dbReference type="SUPFAM" id="SSF55874">
    <property type="entry name" value="ATPase domain of HSP90 chaperone/DNA topoisomerase II/histidine kinase"/>
    <property type="match status" value="1"/>
</dbReference>
<keyword evidence="5" id="KW-0808">Transferase</keyword>
<dbReference type="InterPro" id="IPR050428">
    <property type="entry name" value="TCS_sensor_his_kinase"/>
</dbReference>
<dbReference type="InterPro" id="IPR003594">
    <property type="entry name" value="HATPase_dom"/>
</dbReference>
<comment type="subcellular location">
    <subcellularLocation>
        <location evidence="2">Membrane</location>
    </subcellularLocation>
</comment>
<evidence type="ECO:0000256" key="6">
    <source>
        <dbReference type="ARBA" id="ARBA00022692"/>
    </source>
</evidence>
<keyword evidence="8 11" id="KW-1133">Transmembrane helix</keyword>
<comment type="catalytic activity">
    <reaction evidence="1">
        <text>ATP + protein L-histidine = ADP + protein N-phospho-L-histidine.</text>
        <dbReference type="EC" id="2.7.13.3"/>
    </reaction>
</comment>
<dbReference type="CDD" id="cd00075">
    <property type="entry name" value="HATPase"/>
    <property type="match status" value="1"/>
</dbReference>
<evidence type="ECO:0000256" key="8">
    <source>
        <dbReference type="ARBA" id="ARBA00022989"/>
    </source>
</evidence>
<dbReference type="EC" id="2.7.13.3" evidence="3"/>
<dbReference type="InterPro" id="IPR004358">
    <property type="entry name" value="Sig_transdc_His_kin-like_C"/>
</dbReference>
<sequence>MKTPLQLPAWLAPRVPDRAQVLRPLRIIGKGMRAGWRGLGKAWSSLPFMAQIKKAMPAFVRTTTFKLTILYSAIIAAFSGALLVYLYYSTVYYIRAESENRITVEFEQLANAYYTGGMERLSQSVFERMTLSGSQFFYYLEDSSGRKIAGHFPRLPAEPPAAGMKTVYFDFELPQADGTTALRPAAGRIVRLRDNGGALMVAFDTAQQTVIVGRIRNAVYVALPIALILSLAGGLLISRGAAKRADELAKTTEAVMGGELGRRMPVRGTGDEFDRLAQRLNAMLDQIQKLVESSRHTGNAIAHDLRSPLTRLRNRLEISLSQPLSEEAANETLGTTLQEVDRVLDTFNAILRLARLDAGSEGTLTRMDLSALAEELAELFDPACEEANLSFKSQIAKSLVILGDKDLIGQALANLLDNAVKYTPEGGSISFSASRTPDGKIDLTVIDSGPGIPLEERDKVTQRFHRLDSARTQPGSGLGLALVESVAELHRGELILDCGNGPPEQPGLKATLRLPRA</sequence>
<dbReference type="CDD" id="cd00082">
    <property type="entry name" value="HisKA"/>
    <property type="match status" value="1"/>
</dbReference>
<dbReference type="PRINTS" id="PR00344">
    <property type="entry name" value="BCTRLSENSOR"/>
</dbReference>
<feature type="transmembrane region" description="Helical" evidence="11">
    <location>
        <begin position="69"/>
        <end position="88"/>
    </location>
</feature>
<dbReference type="SUPFAM" id="SSF47384">
    <property type="entry name" value="Homodimeric domain of signal transducing histidine kinase"/>
    <property type="match status" value="1"/>
</dbReference>
<dbReference type="InterPro" id="IPR036097">
    <property type="entry name" value="HisK_dim/P_sf"/>
</dbReference>
<keyword evidence="7 14" id="KW-0418">Kinase</keyword>
<dbReference type="PANTHER" id="PTHR45436:SF8">
    <property type="entry name" value="HISTIDINE KINASE"/>
    <property type="match status" value="1"/>
</dbReference>
<dbReference type="Pfam" id="PF00672">
    <property type="entry name" value="HAMP"/>
    <property type="match status" value="1"/>
</dbReference>
<feature type="transmembrane region" description="Helical" evidence="11">
    <location>
        <begin position="218"/>
        <end position="237"/>
    </location>
</feature>
<dbReference type="eggNOG" id="COG5002">
    <property type="taxonomic scope" value="Bacteria"/>
</dbReference>
<accession>A0A062VK11</accession>
<dbReference type="InterPro" id="IPR003660">
    <property type="entry name" value="HAMP_dom"/>
</dbReference>
<dbReference type="STRING" id="1280954.HPO_08334"/>
<dbReference type="OrthoDB" id="9815202at2"/>
<keyword evidence="9" id="KW-0902">Two-component regulatory system</keyword>
<evidence type="ECO:0000259" key="12">
    <source>
        <dbReference type="PROSITE" id="PS50109"/>
    </source>
</evidence>
<evidence type="ECO:0000259" key="13">
    <source>
        <dbReference type="PROSITE" id="PS50885"/>
    </source>
</evidence>
<evidence type="ECO:0000256" key="4">
    <source>
        <dbReference type="ARBA" id="ARBA00022553"/>
    </source>
</evidence>
<evidence type="ECO:0000256" key="9">
    <source>
        <dbReference type="ARBA" id="ARBA00023012"/>
    </source>
</evidence>
<dbReference type="Proteomes" id="UP000027100">
    <property type="component" value="Unassembled WGS sequence"/>
</dbReference>
<dbReference type="SMART" id="SM00388">
    <property type="entry name" value="HisKA"/>
    <property type="match status" value="1"/>
</dbReference>
<dbReference type="Gene3D" id="6.10.340.10">
    <property type="match status" value="1"/>
</dbReference>
<evidence type="ECO:0000256" key="10">
    <source>
        <dbReference type="ARBA" id="ARBA00023136"/>
    </source>
</evidence>
<dbReference type="CDD" id="cd06225">
    <property type="entry name" value="HAMP"/>
    <property type="match status" value="1"/>
</dbReference>
<dbReference type="InterPro" id="IPR036890">
    <property type="entry name" value="HATPase_C_sf"/>
</dbReference>
<dbReference type="PANTHER" id="PTHR45436">
    <property type="entry name" value="SENSOR HISTIDINE KINASE YKOH"/>
    <property type="match status" value="1"/>
</dbReference>
<evidence type="ECO:0000256" key="3">
    <source>
        <dbReference type="ARBA" id="ARBA00012438"/>
    </source>
</evidence>
<dbReference type="Pfam" id="PF02518">
    <property type="entry name" value="HATPase_c"/>
    <property type="match status" value="1"/>
</dbReference>
<reference evidence="14 15" key="1">
    <citation type="journal article" date="2014" name="Antonie Van Leeuwenhoek">
        <title>Hyphomonas beringensis sp. nov. and Hyphomonas chukchiensis sp. nov., isolated from surface seawater of the Bering Sea and Chukchi Sea.</title>
        <authorList>
            <person name="Li C."/>
            <person name="Lai Q."/>
            <person name="Li G."/>
            <person name="Dong C."/>
            <person name="Wang J."/>
            <person name="Liao Y."/>
            <person name="Shao Z."/>
        </authorList>
    </citation>
    <scope>NUCLEOTIDE SEQUENCE [LARGE SCALE GENOMIC DNA]</scope>
    <source>
        <strain evidence="14 15">PS728</strain>
    </source>
</reference>
<evidence type="ECO:0000256" key="1">
    <source>
        <dbReference type="ARBA" id="ARBA00000085"/>
    </source>
</evidence>
<dbReference type="SMART" id="SM00304">
    <property type="entry name" value="HAMP"/>
    <property type="match status" value="1"/>
</dbReference>
<dbReference type="Gene3D" id="3.30.565.10">
    <property type="entry name" value="Histidine kinase-like ATPase, C-terminal domain"/>
    <property type="match status" value="1"/>
</dbReference>
<dbReference type="GO" id="GO:0000155">
    <property type="term" value="F:phosphorelay sensor kinase activity"/>
    <property type="evidence" value="ECO:0007669"/>
    <property type="project" value="InterPro"/>
</dbReference>
<evidence type="ECO:0000313" key="14">
    <source>
        <dbReference type="EMBL" id="KCZ98893.1"/>
    </source>
</evidence>
<dbReference type="InterPro" id="IPR005467">
    <property type="entry name" value="His_kinase_dom"/>
</dbReference>
<dbReference type="AlphaFoldDB" id="A0A062VK11"/>
<feature type="domain" description="HAMP" evidence="13">
    <location>
        <begin position="239"/>
        <end position="292"/>
    </location>
</feature>
<comment type="caution">
    <text evidence="14">The sequence shown here is derived from an EMBL/GenBank/DDBJ whole genome shotgun (WGS) entry which is preliminary data.</text>
</comment>
<name>A0A062VK11_9PROT</name>
<dbReference type="RefSeq" id="WP_051612449.1">
    <property type="nucleotide sequence ID" value="NZ_ARYM01000008.1"/>
</dbReference>
<keyword evidence="10 11" id="KW-0472">Membrane</keyword>
<dbReference type="PROSITE" id="PS50109">
    <property type="entry name" value="HIS_KIN"/>
    <property type="match status" value="1"/>
</dbReference>
<organism evidence="14 15">
    <name type="scientific">Hyphomonas polymorpha PS728</name>
    <dbReference type="NCBI Taxonomy" id="1280954"/>
    <lineage>
        <taxon>Bacteria</taxon>
        <taxon>Pseudomonadati</taxon>
        <taxon>Pseudomonadota</taxon>
        <taxon>Alphaproteobacteria</taxon>
        <taxon>Hyphomonadales</taxon>
        <taxon>Hyphomonadaceae</taxon>
        <taxon>Hyphomonas</taxon>
    </lineage>
</organism>
<dbReference type="InterPro" id="IPR003661">
    <property type="entry name" value="HisK_dim/P_dom"/>
</dbReference>
<dbReference type="Gene3D" id="1.10.287.130">
    <property type="match status" value="1"/>
</dbReference>
<keyword evidence="6 11" id="KW-0812">Transmembrane</keyword>
<dbReference type="GO" id="GO:0005886">
    <property type="term" value="C:plasma membrane"/>
    <property type="evidence" value="ECO:0007669"/>
    <property type="project" value="TreeGrafter"/>
</dbReference>
<feature type="domain" description="Histidine kinase" evidence="12">
    <location>
        <begin position="300"/>
        <end position="517"/>
    </location>
</feature>
<gene>
    <name evidence="14" type="ORF">HPO_08334</name>
</gene>
<evidence type="ECO:0000256" key="11">
    <source>
        <dbReference type="SAM" id="Phobius"/>
    </source>
</evidence>
<evidence type="ECO:0000256" key="2">
    <source>
        <dbReference type="ARBA" id="ARBA00004370"/>
    </source>
</evidence>
<evidence type="ECO:0000256" key="7">
    <source>
        <dbReference type="ARBA" id="ARBA00022777"/>
    </source>
</evidence>